<dbReference type="InterPro" id="IPR006612">
    <property type="entry name" value="THAP_Znf"/>
</dbReference>
<dbReference type="PANTHER" id="PTHR46600:SF1">
    <property type="entry name" value="THAP DOMAIN-CONTAINING PROTEIN 1"/>
    <property type="match status" value="1"/>
</dbReference>
<dbReference type="SMART" id="SM00980">
    <property type="entry name" value="THAP"/>
    <property type="match status" value="1"/>
</dbReference>
<dbReference type="Proteomes" id="UP001152888">
    <property type="component" value="Unassembled WGS sequence"/>
</dbReference>
<gene>
    <name evidence="15" type="ORF">ACAOBT_LOCUS10220</name>
</gene>
<comment type="similarity">
    <text evidence="2">Belongs to the THAP1 family.</text>
</comment>
<dbReference type="GO" id="GO:0005654">
    <property type="term" value="C:nucleoplasm"/>
    <property type="evidence" value="ECO:0007669"/>
    <property type="project" value="UniProtKB-SubCell"/>
</dbReference>
<feature type="domain" description="THAP-type" evidence="14">
    <location>
        <begin position="1"/>
        <end position="81"/>
    </location>
</feature>
<dbReference type="GO" id="GO:0008270">
    <property type="term" value="F:zinc ion binding"/>
    <property type="evidence" value="ECO:0007669"/>
    <property type="project" value="UniProtKB-KW"/>
</dbReference>
<evidence type="ECO:0000256" key="1">
    <source>
        <dbReference type="ARBA" id="ARBA00004642"/>
    </source>
</evidence>
<comment type="caution">
    <text evidence="15">The sequence shown here is derived from an EMBL/GenBank/DDBJ whole genome shotgun (WGS) entry which is preliminary data.</text>
</comment>
<organism evidence="15 16">
    <name type="scientific">Acanthoscelides obtectus</name>
    <name type="common">Bean weevil</name>
    <name type="synonym">Bruchus obtectus</name>
    <dbReference type="NCBI Taxonomy" id="200917"/>
    <lineage>
        <taxon>Eukaryota</taxon>
        <taxon>Metazoa</taxon>
        <taxon>Ecdysozoa</taxon>
        <taxon>Arthropoda</taxon>
        <taxon>Hexapoda</taxon>
        <taxon>Insecta</taxon>
        <taxon>Pterygota</taxon>
        <taxon>Neoptera</taxon>
        <taxon>Endopterygota</taxon>
        <taxon>Coleoptera</taxon>
        <taxon>Polyphaga</taxon>
        <taxon>Cucujiformia</taxon>
        <taxon>Chrysomeloidea</taxon>
        <taxon>Chrysomelidae</taxon>
        <taxon>Bruchinae</taxon>
        <taxon>Bruchini</taxon>
        <taxon>Acanthoscelides</taxon>
    </lineage>
</organism>
<evidence type="ECO:0000256" key="12">
    <source>
        <dbReference type="PROSITE-ProRule" id="PRU00309"/>
    </source>
</evidence>
<feature type="region of interest" description="Disordered" evidence="13">
    <location>
        <begin position="88"/>
        <end position="131"/>
    </location>
</feature>
<dbReference type="InterPro" id="IPR026516">
    <property type="entry name" value="THAP1/10"/>
</dbReference>
<reference evidence="15" key="1">
    <citation type="submission" date="2022-03" db="EMBL/GenBank/DDBJ databases">
        <authorList>
            <person name="Sayadi A."/>
        </authorList>
    </citation>
    <scope>NUCLEOTIDE SEQUENCE</scope>
</reference>
<keyword evidence="7" id="KW-0175">Coiled coil</keyword>
<evidence type="ECO:0000256" key="5">
    <source>
        <dbReference type="ARBA" id="ARBA00022833"/>
    </source>
</evidence>
<feature type="compositionally biased region" description="Basic residues" evidence="13">
    <location>
        <begin position="88"/>
        <end position="100"/>
    </location>
</feature>
<dbReference type="OrthoDB" id="372487at2759"/>
<dbReference type="Pfam" id="PF05485">
    <property type="entry name" value="THAP"/>
    <property type="match status" value="1"/>
</dbReference>
<dbReference type="PANTHER" id="PTHR46600">
    <property type="entry name" value="THAP DOMAIN-CONTAINING"/>
    <property type="match status" value="1"/>
</dbReference>
<keyword evidence="10" id="KW-0539">Nucleus</keyword>
<protein>
    <recommendedName>
        <fullName evidence="14">THAP-type domain-containing protein</fullName>
    </recommendedName>
</protein>
<evidence type="ECO:0000256" key="13">
    <source>
        <dbReference type="SAM" id="MobiDB-lite"/>
    </source>
</evidence>
<keyword evidence="6" id="KW-0805">Transcription regulation</keyword>
<keyword evidence="8 12" id="KW-0238">DNA-binding</keyword>
<dbReference type="SMART" id="SM00692">
    <property type="entry name" value="DM3"/>
    <property type="match status" value="1"/>
</dbReference>
<evidence type="ECO:0000259" key="14">
    <source>
        <dbReference type="PROSITE" id="PS50950"/>
    </source>
</evidence>
<name>A0A9P0P9E6_ACAOB</name>
<dbReference type="PROSITE" id="PS50950">
    <property type="entry name" value="ZF_THAP"/>
    <property type="match status" value="1"/>
</dbReference>
<evidence type="ECO:0000313" key="16">
    <source>
        <dbReference type="Proteomes" id="UP001152888"/>
    </source>
</evidence>
<dbReference type="InterPro" id="IPR038441">
    <property type="entry name" value="THAP_Znf_sf"/>
</dbReference>
<dbReference type="EMBL" id="CAKOFQ010006802">
    <property type="protein sequence ID" value="CAH1972820.1"/>
    <property type="molecule type" value="Genomic_DNA"/>
</dbReference>
<dbReference type="GO" id="GO:0043565">
    <property type="term" value="F:sequence-specific DNA binding"/>
    <property type="evidence" value="ECO:0007669"/>
    <property type="project" value="InterPro"/>
</dbReference>
<keyword evidence="3" id="KW-0479">Metal-binding</keyword>
<proteinExistence type="inferred from homology"/>
<comment type="subcellular location">
    <subcellularLocation>
        <location evidence="1">Nucleus</location>
        <location evidence="1">Nucleoplasm</location>
    </subcellularLocation>
</comment>
<evidence type="ECO:0000313" key="15">
    <source>
        <dbReference type="EMBL" id="CAH1972820.1"/>
    </source>
</evidence>
<evidence type="ECO:0000256" key="8">
    <source>
        <dbReference type="ARBA" id="ARBA00023125"/>
    </source>
</evidence>
<keyword evidence="16" id="KW-1185">Reference proteome</keyword>
<sequence>MVLCSAFSCKNRSENKVPGITFHRFRLKDPTRNGIWLMNMHLADWFPTKNSRICSKHFEIHAFYKVGNRTSLLDDAVPTIFEELPKHLQTKVTKRPHPRSRQLITPTASTSRKNDPPQEDPDTPRKKHPRRQLFAERVKSQEKSREIKVLNQRDIEHRKELTKINEVNITSIKNNKKYKSTMACGGKI</sequence>
<keyword evidence="11" id="KW-0131">Cell cycle</keyword>
<evidence type="ECO:0000256" key="7">
    <source>
        <dbReference type="ARBA" id="ARBA00023054"/>
    </source>
</evidence>
<keyword evidence="9" id="KW-0804">Transcription</keyword>
<evidence type="ECO:0000256" key="11">
    <source>
        <dbReference type="ARBA" id="ARBA00023306"/>
    </source>
</evidence>
<evidence type="ECO:0000256" key="3">
    <source>
        <dbReference type="ARBA" id="ARBA00022723"/>
    </source>
</evidence>
<evidence type="ECO:0000256" key="10">
    <source>
        <dbReference type="ARBA" id="ARBA00023242"/>
    </source>
</evidence>
<accession>A0A9P0P9E6</accession>
<evidence type="ECO:0000256" key="6">
    <source>
        <dbReference type="ARBA" id="ARBA00023015"/>
    </source>
</evidence>
<keyword evidence="4 12" id="KW-0863">Zinc-finger</keyword>
<evidence type="ECO:0000256" key="2">
    <source>
        <dbReference type="ARBA" id="ARBA00006177"/>
    </source>
</evidence>
<dbReference type="Gene3D" id="6.20.210.20">
    <property type="entry name" value="THAP domain"/>
    <property type="match status" value="1"/>
</dbReference>
<feature type="compositionally biased region" description="Polar residues" evidence="13">
    <location>
        <begin position="102"/>
        <end position="111"/>
    </location>
</feature>
<evidence type="ECO:0000256" key="4">
    <source>
        <dbReference type="ARBA" id="ARBA00022771"/>
    </source>
</evidence>
<evidence type="ECO:0000256" key="9">
    <source>
        <dbReference type="ARBA" id="ARBA00023163"/>
    </source>
</evidence>
<dbReference type="SUPFAM" id="SSF57716">
    <property type="entry name" value="Glucocorticoid receptor-like (DNA-binding domain)"/>
    <property type="match status" value="1"/>
</dbReference>
<dbReference type="AlphaFoldDB" id="A0A9P0P9E6"/>
<keyword evidence="5" id="KW-0862">Zinc</keyword>